<keyword evidence="5" id="KW-1185">Reference proteome</keyword>
<dbReference type="AlphaFoldDB" id="A0A367EWK9"/>
<dbReference type="Proteomes" id="UP000252914">
    <property type="component" value="Unassembled WGS sequence"/>
</dbReference>
<dbReference type="EMBL" id="QOIN01000045">
    <property type="protein sequence ID" value="RCG22022.1"/>
    <property type="molecule type" value="Genomic_DNA"/>
</dbReference>
<evidence type="ECO:0000256" key="2">
    <source>
        <dbReference type="ARBA" id="ARBA00022803"/>
    </source>
</evidence>
<organism evidence="4 5">
    <name type="scientific">Streptomyces diacarni</name>
    <dbReference type="NCBI Taxonomy" id="2800381"/>
    <lineage>
        <taxon>Bacteria</taxon>
        <taxon>Bacillati</taxon>
        <taxon>Actinomycetota</taxon>
        <taxon>Actinomycetes</taxon>
        <taxon>Kitasatosporales</taxon>
        <taxon>Streptomycetaceae</taxon>
        <taxon>Streptomyces</taxon>
    </lineage>
</organism>
<gene>
    <name evidence="4" type="ORF">DTL70_16250</name>
</gene>
<dbReference type="PROSITE" id="PS50005">
    <property type="entry name" value="TPR"/>
    <property type="match status" value="1"/>
</dbReference>
<name>A0A367EWK9_9ACTN</name>
<dbReference type="SUPFAM" id="SSF48452">
    <property type="entry name" value="TPR-like"/>
    <property type="match status" value="1"/>
</dbReference>
<proteinExistence type="predicted"/>
<dbReference type="InterPro" id="IPR051012">
    <property type="entry name" value="CellSynth/LPSAsmb/PSIAsmb"/>
</dbReference>
<dbReference type="InterPro" id="IPR019734">
    <property type="entry name" value="TPR_rpt"/>
</dbReference>
<dbReference type="Gene3D" id="1.25.40.10">
    <property type="entry name" value="Tetratricopeptide repeat domain"/>
    <property type="match status" value="1"/>
</dbReference>
<dbReference type="PANTHER" id="PTHR45586:SF1">
    <property type="entry name" value="LIPOPOLYSACCHARIDE ASSEMBLY PROTEIN B"/>
    <property type="match status" value="1"/>
</dbReference>
<evidence type="ECO:0000313" key="4">
    <source>
        <dbReference type="EMBL" id="RCG22022.1"/>
    </source>
</evidence>
<evidence type="ECO:0000256" key="1">
    <source>
        <dbReference type="ARBA" id="ARBA00022737"/>
    </source>
</evidence>
<accession>A0A367EWK9</accession>
<evidence type="ECO:0000256" key="3">
    <source>
        <dbReference type="PROSITE-ProRule" id="PRU00339"/>
    </source>
</evidence>
<dbReference type="InterPro" id="IPR011990">
    <property type="entry name" value="TPR-like_helical_dom_sf"/>
</dbReference>
<feature type="repeat" description="TPR" evidence="3">
    <location>
        <begin position="382"/>
        <end position="415"/>
    </location>
</feature>
<protein>
    <submittedName>
        <fullName evidence="4">Tetratricopeptide repeat protein</fullName>
    </submittedName>
</protein>
<reference evidence="4 5" key="1">
    <citation type="submission" date="2018-06" db="EMBL/GenBank/DDBJ databases">
        <title>Streptomyces reniochalinae sp. nov. and Streptomyces diacarnus sp. nov. from marine sponges.</title>
        <authorList>
            <person name="Li L."/>
        </authorList>
    </citation>
    <scope>NUCLEOTIDE SEQUENCE [LARGE SCALE GENOMIC DNA]</scope>
    <source>
        <strain evidence="4 5">LHW51701</strain>
    </source>
</reference>
<keyword evidence="1" id="KW-0677">Repeat</keyword>
<evidence type="ECO:0000313" key="5">
    <source>
        <dbReference type="Proteomes" id="UP000252914"/>
    </source>
</evidence>
<sequence length="504" mass="54702">MVPSGVAPFSSARAFLRHLPIEAGSASAQAVRFVTHAPAAAAASLNDRQPVKGQFRWRGRQGCLAGVRRIGWLVAEEYPEGLDVVVTGDLGRPDLDFFGVLAKVAPVSVTFGARPDAATAVGAAEAMADEETVRVLSDSSWIRDEFAASEDWTEFRRRVVRYLTCGDSWTAAWLSDSALETGIPLPAAAADLMAMAYRAQHRTGMAETCLRIALADTGPFAIQAGYSLSLLYARHFPPSLRSLARAEEILDEAWRKSQSAEVTADGVLERVMNRNALALVLVRTGRQDEAARTLRKAIEELAADREANRVPLSILCNNLGRVLASMPDSAEAAAKMLREAVELDPQYPEFWFDLGEFSANRGEPEEALSALRRGTDLCTDAAPLYALTGYVLLGLGQVDDAYENYAKAVALDPLDQDTFVTCIRTACLAERYAEAEIWLDRLAVSGANEEVAPEAELLRIETDSFLHGQAAAQTTARVRALGERYPDSQLVQENVAAVREASAR</sequence>
<dbReference type="Pfam" id="PF14559">
    <property type="entry name" value="TPR_19"/>
    <property type="match status" value="1"/>
</dbReference>
<dbReference type="SMART" id="SM00028">
    <property type="entry name" value="TPR"/>
    <property type="match status" value="4"/>
</dbReference>
<comment type="caution">
    <text evidence="4">The sequence shown here is derived from an EMBL/GenBank/DDBJ whole genome shotgun (WGS) entry which is preliminary data.</text>
</comment>
<dbReference type="PANTHER" id="PTHR45586">
    <property type="entry name" value="TPR REPEAT-CONTAINING PROTEIN PA4667"/>
    <property type="match status" value="1"/>
</dbReference>
<keyword evidence="2 3" id="KW-0802">TPR repeat</keyword>